<comment type="similarity">
    <text evidence="8 9">Belongs to the TonB-dependent receptor family.</text>
</comment>
<reference evidence="13 14" key="1">
    <citation type="journal article" date="2018" name="Nat. Biotechnol.">
        <title>A standardized bacterial taxonomy based on genome phylogeny substantially revises the tree of life.</title>
        <authorList>
            <person name="Parks D.H."/>
            <person name="Chuvochina M."/>
            <person name="Waite D.W."/>
            <person name="Rinke C."/>
            <person name="Skarshewski A."/>
            <person name="Chaumeil P.A."/>
            <person name="Hugenholtz P."/>
        </authorList>
    </citation>
    <scope>NUCLEOTIDE SEQUENCE [LARGE SCALE GENOMIC DNA]</scope>
    <source>
        <strain evidence="13">UBA9359</strain>
    </source>
</reference>
<feature type="chain" id="PRO_5017585301" evidence="10">
    <location>
        <begin position="24"/>
        <end position="1027"/>
    </location>
</feature>
<feature type="domain" description="TonB-dependent receptor-like beta-barrel" evidence="11">
    <location>
        <begin position="486"/>
        <end position="981"/>
    </location>
</feature>
<dbReference type="InterPro" id="IPR023996">
    <property type="entry name" value="TonB-dep_OMP_SusC/RagA"/>
</dbReference>
<name>A0A3D5IZP2_9FLAO</name>
<dbReference type="InterPro" id="IPR023997">
    <property type="entry name" value="TonB-dep_OMP_SusC/RagA_CS"/>
</dbReference>
<dbReference type="InterPro" id="IPR039426">
    <property type="entry name" value="TonB-dep_rcpt-like"/>
</dbReference>
<comment type="subcellular location">
    <subcellularLocation>
        <location evidence="1 8">Cell outer membrane</location>
        <topology evidence="1 8">Multi-pass membrane protein</topology>
    </subcellularLocation>
</comment>
<evidence type="ECO:0000313" key="13">
    <source>
        <dbReference type="EMBL" id="HCV80506.1"/>
    </source>
</evidence>
<dbReference type="InterPro" id="IPR000531">
    <property type="entry name" value="Beta-barrel_TonB"/>
</dbReference>
<dbReference type="InterPro" id="IPR012910">
    <property type="entry name" value="Plug_dom"/>
</dbReference>
<dbReference type="NCBIfam" id="TIGR04057">
    <property type="entry name" value="SusC_RagA_signa"/>
    <property type="match status" value="1"/>
</dbReference>
<gene>
    <name evidence="13" type="ORF">DGQ38_05600</name>
</gene>
<dbReference type="AlphaFoldDB" id="A0A3D5IZP2"/>
<dbReference type="Pfam" id="PF00593">
    <property type="entry name" value="TonB_dep_Rec_b-barrel"/>
    <property type="match status" value="1"/>
</dbReference>
<keyword evidence="4 8" id="KW-0812">Transmembrane</keyword>
<keyword evidence="2 8" id="KW-0813">Transport</keyword>
<dbReference type="InterPro" id="IPR008969">
    <property type="entry name" value="CarboxyPept-like_regulatory"/>
</dbReference>
<dbReference type="SUPFAM" id="SSF49464">
    <property type="entry name" value="Carboxypeptidase regulatory domain-like"/>
    <property type="match status" value="1"/>
</dbReference>
<dbReference type="FunFam" id="2.170.130.10:FF:000008">
    <property type="entry name" value="SusC/RagA family TonB-linked outer membrane protein"/>
    <property type="match status" value="1"/>
</dbReference>
<dbReference type="Gene3D" id="2.40.170.20">
    <property type="entry name" value="TonB-dependent receptor, beta-barrel domain"/>
    <property type="match status" value="1"/>
</dbReference>
<dbReference type="NCBIfam" id="TIGR04056">
    <property type="entry name" value="OMP_RagA_SusC"/>
    <property type="match status" value="1"/>
</dbReference>
<dbReference type="Gene3D" id="2.170.130.10">
    <property type="entry name" value="TonB-dependent receptor, plug domain"/>
    <property type="match status" value="1"/>
</dbReference>
<evidence type="ECO:0000256" key="2">
    <source>
        <dbReference type="ARBA" id="ARBA00022448"/>
    </source>
</evidence>
<evidence type="ECO:0000256" key="7">
    <source>
        <dbReference type="ARBA" id="ARBA00023237"/>
    </source>
</evidence>
<dbReference type="InterPro" id="IPR036942">
    <property type="entry name" value="Beta-barrel_TonB_sf"/>
</dbReference>
<keyword evidence="5 9" id="KW-0798">TonB box</keyword>
<dbReference type="InterPro" id="IPR037066">
    <property type="entry name" value="Plug_dom_sf"/>
</dbReference>
<accession>A0A3D5IZP2</accession>
<evidence type="ECO:0000256" key="3">
    <source>
        <dbReference type="ARBA" id="ARBA00022452"/>
    </source>
</evidence>
<dbReference type="Pfam" id="PF13715">
    <property type="entry name" value="CarbopepD_reg_2"/>
    <property type="match status" value="1"/>
</dbReference>
<keyword evidence="6 8" id="KW-0472">Membrane</keyword>
<dbReference type="SUPFAM" id="SSF56935">
    <property type="entry name" value="Porins"/>
    <property type="match status" value="1"/>
</dbReference>
<dbReference type="EMBL" id="DPMF01000131">
    <property type="protein sequence ID" value="HCV80506.1"/>
    <property type="molecule type" value="Genomic_DNA"/>
</dbReference>
<evidence type="ECO:0000256" key="9">
    <source>
        <dbReference type="RuleBase" id="RU003357"/>
    </source>
</evidence>
<proteinExistence type="inferred from homology"/>
<evidence type="ECO:0000256" key="10">
    <source>
        <dbReference type="SAM" id="SignalP"/>
    </source>
</evidence>
<feature type="signal peptide" evidence="10">
    <location>
        <begin position="1"/>
        <end position="23"/>
    </location>
</feature>
<organism evidence="13 14">
    <name type="scientific">Zunongwangia profunda</name>
    <dbReference type="NCBI Taxonomy" id="398743"/>
    <lineage>
        <taxon>Bacteria</taxon>
        <taxon>Pseudomonadati</taxon>
        <taxon>Bacteroidota</taxon>
        <taxon>Flavobacteriia</taxon>
        <taxon>Flavobacteriales</taxon>
        <taxon>Flavobacteriaceae</taxon>
        <taxon>Zunongwangia</taxon>
    </lineage>
</organism>
<keyword evidence="7 8" id="KW-0998">Cell outer membrane</keyword>
<dbReference type="RefSeq" id="WP_273300168.1">
    <property type="nucleotide sequence ID" value="NZ_CAJXAW010000022.1"/>
</dbReference>
<evidence type="ECO:0000313" key="14">
    <source>
        <dbReference type="Proteomes" id="UP000264330"/>
    </source>
</evidence>
<keyword evidence="3 8" id="KW-1134">Transmembrane beta strand</keyword>
<evidence type="ECO:0000256" key="1">
    <source>
        <dbReference type="ARBA" id="ARBA00004571"/>
    </source>
</evidence>
<evidence type="ECO:0000256" key="4">
    <source>
        <dbReference type="ARBA" id="ARBA00022692"/>
    </source>
</evidence>
<comment type="caution">
    <text evidence="13">The sequence shown here is derived from an EMBL/GenBank/DDBJ whole genome shotgun (WGS) entry which is preliminary data.</text>
</comment>
<evidence type="ECO:0000256" key="8">
    <source>
        <dbReference type="PROSITE-ProRule" id="PRU01360"/>
    </source>
</evidence>
<feature type="domain" description="TonB-dependent receptor plug" evidence="12">
    <location>
        <begin position="114"/>
        <end position="240"/>
    </location>
</feature>
<evidence type="ECO:0000256" key="5">
    <source>
        <dbReference type="ARBA" id="ARBA00023077"/>
    </source>
</evidence>
<keyword evidence="10" id="KW-0732">Signal</keyword>
<protein>
    <submittedName>
        <fullName evidence="13">SusC/RagA family TonB-linked outer membrane protein</fullName>
    </submittedName>
</protein>
<evidence type="ECO:0000259" key="11">
    <source>
        <dbReference type="Pfam" id="PF00593"/>
    </source>
</evidence>
<dbReference type="Proteomes" id="UP000264330">
    <property type="component" value="Unassembled WGS sequence"/>
</dbReference>
<dbReference type="GO" id="GO:0009279">
    <property type="term" value="C:cell outer membrane"/>
    <property type="evidence" value="ECO:0007669"/>
    <property type="project" value="UniProtKB-SubCell"/>
</dbReference>
<sequence length="1027" mass="112048">MKQGLLRISLFLIAVLSFSFAKAQTVSGTVTDGSMPIPGVNILVKGTSNGTTTDFDGNFTLNDVASDATLVFSFVGFAQQEVKVNGRSTINITMSEDAAALSEVVVIGYGSTTVKDATGAVATVSAEDFNQGVISSPEELIQGKTAGLQVTSTSGEPGAGVNIRIRGTTSVRGGNNPLFVVDGVPLAGSDTSSGGTDVGFGSSSAKNPLNFLNPSDIESMSVLKDASATAIYGSRGANGVVIITTKSGRGNKGRVEYSTTTSVANAANTYDLLNRDEFLEAVEDLGNDPDAIDFGGDTDWQRAVLRTAFSKNHNLSYSNSYKTGNYRASLSYADQEGIIKNSSMERISGRINFNQRLFDDRLSLNLQTTLSQVKDERAPISNNAGASGDLLGGAYQSNPTYPADPDFQLPGLINPLALLKYNQDKTDTERLLVNFSAEYDIIPDLSAKVNLGYDKSESDRRASISPDILGISGVPGNGRANLNEIDATNRLMEITLNYKKQFENSKIEALVGYSFQDFERKGSNISGFGFGTSNLNTMADNLEYSSNILASNISGSYQQYGYSSEGFFVNRLFPEIATDNLTAPSGINVNSVAFDSFNTTDELQSYFARVNYTLFDKYIFTGTIRADGSTRFGGNNKYGYFPSGAFAWQLAEEDFIPDTFSTLKFRIGYGVTGNQEIPYNQYEQRERYSGIGIGNGGNIVVPGTSLVSFANPDLKWEETSQTNLGLDFGFMRDRLSGSLDFYYKNTTDLLIQVFSAQPSPQPFVYQNLDANIINKGVEFSIDYNIFQTEDFYWNFGFNVAYNHNMVEDFDGIIDTGEINGQGLTGAFAQRLVGGYPLFSYYLREFTGFDENGFNTYEGGDIDNQTFVGKSALPKTNLGISTRFEYKNWDLSAFFTGQYGFYVYNNTANAFFTAGTLSNGRNVTRDVVGNGESPLNAPDVSTRFLERGDFLRMQNATLGYNFNFDENSIFNSLRLYLTGQNLFLITNYSGLDPEVDTNKALNNVPSAGIDYTSYPRPRTYTFGLNVTF</sequence>
<dbReference type="PROSITE" id="PS52016">
    <property type="entry name" value="TONB_DEPENDENT_REC_3"/>
    <property type="match status" value="1"/>
</dbReference>
<dbReference type="Pfam" id="PF07715">
    <property type="entry name" value="Plug"/>
    <property type="match status" value="1"/>
</dbReference>
<evidence type="ECO:0000256" key="6">
    <source>
        <dbReference type="ARBA" id="ARBA00023136"/>
    </source>
</evidence>
<evidence type="ECO:0000259" key="12">
    <source>
        <dbReference type="Pfam" id="PF07715"/>
    </source>
</evidence>
<dbReference type="Gene3D" id="2.60.40.1120">
    <property type="entry name" value="Carboxypeptidase-like, regulatory domain"/>
    <property type="match status" value="1"/>
</dbReference>